<dbReference type="AlphaFoldDB" id="C4GFI4"/>
<gene>
    <name evidence="2" type="ORF">GCWU000324_00901</name>
</gene>
<comment type="caution">
    <text evidence="2">The sequence shown here is derived from an EMBL/GenBank/DDBJ whole genome shotgun (WGS) entry which is preliminary data.</text>
</comment>
<accession>C4GFI4</accession>
<sequence>MVKTTPKANHKAPIIFRLPLSKQRQPENHPQHKKHFRLPYGTNPKAA</sequence>
<protein>
    <submittedName>
        <fullName evidence="2">Uncharacterized protein</fullName>
    </submittedName>
</protein>
<dbReference type="RefSeq" id="WP_003794679.1">
    <property type="nucleotide sequence ID" value="NZ_GG665871.1"/>
</dbReference>
<dbReference type="HOGENOM" id="CLU_3169109_0_0_4"/>
<proteinExistence type="predicted"/>
<dbReference type="STRING" id="629741.GCWU000324_00901"/>
<feature type="region of interest" description="Disordered" evidence="1">
    <location>
        <begin position="1"/>
        <end position="47"/>
    </location>
</feature>
<dbReference type="EMBL" id="ACJW02000002">
    <property type="protein sequence ID" value="EEP68990.1"/>
    <property type="molecule type" value="Genomic_DNA"/>
</dbReference>
<dbReference type="Proteomes" id="UP000003009">
    <property type="component" value="Unassembled WGS sequence"/>
</dbReference>
<dbReference type="GeneID" id="84906802"/>
<evidence type="ECO:0000313" key="3">
    <source>
        <dbReference type="Proteomes" id="UP000003009"/>
    </source>
</evidence>
<evidence type="ECO:0000256" key="1">
    <source>
        <dbReference type="SAM" id="MobiDB-lite"/>
    </source>
</evidence>
<organism evidence="2 3">
    <name type="scientific">Kingella oralis ATCC 51147</name>
    <dbReference type="NCBI Taxonomy" id="629741"/>
    <lineage>
        <taxon>Bacteria</taxon>
        <taxon>Pseudomonadati</taxon>
        <taxon>Pseudomonadota</taxon>
        <taxon>Betaproteobacteria</taxon>
        <taxon>Neisseriales</taxon>
        <taxon>Neisseriaceae</taxon>
        <taxon>Kingella</taxon>
    </lineage>
</organism>
<keyword evidence="3" id="KW-1185">Reference proteome</keyword>
<evidence type="ECO:0000313" key="2">
    <source>
        <dbReference type="EMBL" id="EEP68990.1"/>
    </source>
</evidence>
<reference evidence="2" key="1">
    <citation type="submission" date="2009-04" db="EMBL/GenBank/DDBJ databases">
        <authorList>
            <person name="Weinstock G."/>
            <person name="Sodergren E."/>
            <person name="Clifton S."/>
            <person name="Fulton L."/>
            <person name="Fulton B."/>
            <person name="Courtney L."/>
            <person name="Fronick C."/>
            <person name="Harrison M."/>
            <person name="Strong C."/>
            <person name="Farmer C."/>
            <person name="Delahaunty K."/>
            <person name="Markovic C."/>
            <person name="Hall O."/>
            <person name="Minx P."/>
            <person name="Tomlinson C."/>
            <person name="Mitreva M."/>
            <person name="Nelson J."/>
            <person name="Hou S."/>
            <person name="Wollam A."/>
            <person name="Pepin K.H."/>
            <person name="Johnson M."/>
            <person name="Bhonagiri V."/>
            <person name="Nash W.E."/>
            <person name="Warren W."/>
            <person name="Chinwalla A."/>
            <person name="Mardis E.R."/>
            <person name="Wilson R.K."/>
        </authorList>
    </citation>
    <scope>NUCLEOTIDE SEQUENCE [LARGE SCALE GENOMIC DNA]</scope>
    <source>
        <strain evidence="2">ATCC 51147</strain>
    </source>
</reference>
<name>C4GFI4_9NEIS</name>